<feature type="chain" id="PRO_5035237317" description="Auto-transporter adhesin head GIN domain-containing protein" evidence="2">
    <location>
        <begin position="25"/>
        <end position="171"/>
    </location>
</feature>
<evidence type="ECO:0008006" key="5">
    <source>
        <dbReference type="Google" id="ProtNLM"/>
    </source>
</evidence>
<gene>
    <name evidence="3" type="ORF">MPNT_150043</name>
</gene>
<protein>
    <recommendedName>
        <fullName evidence="5">Auto-transporter adhesin head GIN domain-containing protein</fullName>
    </recommendedName>
</protein>
<evidence type="ECO:0000256" key="2">
    <source>
        <dbReference type="SAM" id="SignalP"/>
    </source>
</evidence>
<sequence>MKPLSLARVFVVLCGVGLAAGLLAQEPGADVPLGSTIKNFYLPHRDEAGRLVLSLQGKEAKVLSVNRTEIRDLTIELYQGREPTVTIRSPRCELWNLESRLVGHDGVRVERKDLQLTSRSIEWDLKSRKGILHGNVRVVLYGLPLGAPPKGLPRNPNSKVPLEGSGGATGS</sequence>
<dbReference type="AlphaFoldDB" id="A0A8J2FN86"/>
<evidence type="ECO:0000313" key="4">
    <source>
        <dbReference type="Proteomes" id="UP000663859"/>
    </source>
</evidence>
<accession>A0A8J2FN86</accession>
<keyword evidence="4" id="KW-1185">Reference proteome</keyword>
<evidence type="ECO:0000313" key="3">
    <source>
        <dbReference type="EMBL" id="CAF0693997.1"/>
    </source>
</evidence>
<feature type="signal peptide" evidence="2">
    <location>
        <begin position="1"/>
        <end position="24"/>
    </location>
</feature>
<name>A0A8J2FN86_9BACT</name>
<dbReference type="EMBL" id="CAJNOB010000007">
    <property type="protein sequence ID" value="CAF0693997.1"/>
    <property type="molecule type" value="Genomic_DNA"/>
</dbReference>
<evidence type="ECO:0000256" key="1">
    <source>
        <dbReference type="SAM" id="MobiDB-lite"/>
    </source>
</evidence>
<dbReference type="Proteomes" id="UP000663859">
    <property type="component" value="Unassembled WGS sequence"/>
</dbReference>
<proteinExistence type="predicted"/>
<feature type="region of interest" description="Disordered" evidence="1">
    <location>
        <begin position="150"/>
        <end position="171"/>
    </location>
</feature>
<reference evidence="3" key="1">
    <citation type="submission" date="2021-02" db="EMBL/GenBank/DDBJ databases">
        <authorList>
            <person name="Cremers G."/>
            <person name="Picone N."/>
        </authorList>
    </citation>
    <scope>NUCLEOTIDE SEQUENCE</scope>
    <source>
        <strain evidence="3">PQ17</strain>
    </source>
</reference>
<comment type="caution">
    <text evidence="3">The sequence shown here is derived from an EMBL/GenBank/DDBJ whole genome shotgun (WGS) entry which is preliminary data.</text>
</comment>
<organism evidence="3 4">
    <name type="scientific">Candidatus Methylacidithermus pantelleriae</name>
    <dbReference type="NCBI Taxonomy" id="2744239"/>
    <lineage>
        <taxon>Bacteria</taxon>
        <taxon>Pseudomonadati</taxon>
        <taxon>Verrucomicrobiota</taxon>
        <taxon>Methylacidiphilae</taxon>
        <taxon>Methylacidiphilales</taxon>
        <taxon>Methylacidiphilaceae</taxon>
        <taxon>Candidatus Methylacidithermus</taxon>
    </lineage>
</organism>
<keyword evidence="2" id="KW-0732">Signal</keyword>